<sequence>MVALSDVEASNRRISSVFQDGLVAVFVGGTSGIGEYTLKQLAKDTRKLRAYIVGRSLEAAERIIKECKQLNSAGEYIFIQADVSLLKNVDDVCRQIKAKEKAINILFQSQATMATGQVTSEGLPLNISIILHGRLRFLLNLLPLIQNANSLRRVVSVAAATLEGAIDLENIPGEGYTLFQLRDQTASIITLTLQEVARRAPGVAFVHDVPGVVKSGIMRDAPSGFGLKVIMGVARLLGPFINTSPEEAGKRHVFFATSGMYAPRQGVSGSGVPPPGTLDAARGVDGEKGSGVYSINNKGESAPVRVEQLMVEFKANGVASGVWESLTSDFRKVTGTESIN</sequence>
<dbReference type="OrthoDB" id="2898509at2759"/>
<accession>A0A507AS52</accession>
<dbReference type="SUPFAM" id="SSF51735">
    <property type="entry name" value="NAD(P)-binding Rossmann-fold domains"/>
    <property type="match status" value="1"/>
</dbReference>
<dbReference type="EMBL" id="SKBQ01000087">
    <property type="protein sequence ID" value="TPX07709.1"/>
    <property type="molecule type" value="Genomic_DNA"/>
</dbReference>
<evidence type="ECO:0000256" key="1">
    <source>
        <dbReference type="ARBA" id="ARBA00023002"/>
    </source>
</evidence>
<gene>
    <name evidence="2" type="ORF">E0L32_010605</name>
</gene>
<dbReference type="PANTHER" id="PTHR47534:SF3">
    <property type="entry name" value="ALCOHOL DEHYDROGENASE-LIKE C-TERMINAL DOMAIN-CONTAINING PROTEIN"/>
    <property type="match status" value="1"/>
</dbReference>
<dbReference type="PANTHER" id="PTHR47534">
    <property type="entry name" value="YALI0E05731P"/>
    <property type="match status" value="1"/>
</dbReference>
<keyword evidence="1" id="KW-0560">Oxidoreductase</keyword>
<proteinExistence type="predicted"/>
<dbReference type="InParanoid" id="A0A507AS52"/>
<dbReference type="Gene3D" id="3.40.50.720">
    <property type="entry name" value="NAD(P)-binding Rossmann-like Domain"/>
    <property type="match status" value="1"/>
</dbReference>
<dbReference type="InterPro" id="IPR036291">
    <property type="entry name" value="NAD(P)-bd_dom_sf"/>
</dbReference>
<name>A0A507AS52_9PEZI</name>
<comment type="caution">
    <text evidence="2">The sequence shown here is derived from an EMBL/GenBank/DDBJ whole genome shotgun (WGS) entry which is preliminary data.</text>
</comment>
<keyword evidence="3" id="KW-1185">Reference proteome</keyword>
<dbReference type="GeneID" id="41978052"/>
<dbReference type="STRING" id="1093900.A0A507AS52"/>
<dbReference type="RefSeq" id="XP_030989420.1">
    <property type="nucleotide sequence ID" value="XM_031133242.1"/>
</dbReference>
<dbReference type="GO" id="GO:0016491">
    <property type="term" value="F:oxidoreductase activity"/>
    <property type="evidence" value="ECO:0007669"/>
    <property type="project" value="UniProtKB-KW"/>
</dbReference>
<dbReference type="InterPro" id="IPR052228">
    <property type="entry name" value="Sec_Metab_Biosynth_Oxidored"/>
</dbReference>
<dbReference type="AlphaFoldDB" id="A0A507AS52"/>
<organism evidence="2 3">
    <name type="scientific">Thyridium curvatum</name>
    <dbReference type="NCBI Taxonomy" id="1093900"/>
    <lineage>
        <taxon>Eukaryota</taxon>
        <taxon>Fungi</taxon>
        <taxon>Dikarya</taxon>
        <taxon>Ascomycota</taxon>
        <taxon>Pezizomycotina</taxon>
        <taxon>Sordariomycetes</taxon>
        <taxon>Sordariomycetidae</taxon>
        <taxon>Thyridiales</taxon>
        <taxon>Thyridiaceae</taxon>
        <taxon>Thyridium</taxon>
    </lineage>
</organism>
<evidence type="ECO:0000313" key="3">
    <source>
        <dbReference type="Proteomes" id="UP000319257"/>
    </source>
</evidence>
<evidence type="ECO:0000313" key="2">
    <source>
        <dbReference type="EMBL" id="TPX07709.1"/>
    </source>
</evidence>
<protein>
    <submittedName>
        <fullName evidence="2">Uncharacterized protein</fullName>
    </submittedName>
</protein>
<dbReference type="Proteomes" id="UP000319257">
    <property type="component" value="Unassembled WGS sequence"/>
</dbReference>
<reference evidence="2 3" key="1">
    <citation type="submission" date="2019-06" db="EMBL/GenBank/DDBJ databases">
        <title>Draft genome sequence of the filamentous fungus Phialemoniopsis curvata isolated from diesel fuel.</title>
        <authorList>
            <person name="Varaljay V.A."/>
            <person name="Lyon W.J."/>
            <person name="Crouch A.L."/>
            <person name="Drake C.E."/>
            <person name="Hollomon J.M."/>
            <person name="Nadeau L.J."/>
            <person name="Nunn H.S."/>
            <person name="Stevenson B.S."/>
            <person name="Bojanowski C.L."/>
            <person name="Crookes-Goodson W.J."/>
        </authorList>
    </citation>
    <scope>NUCLEOTIDE SEQUENCE [LARGE SCALE GENOMIC DNA]</scope>
    <source>
        <strain evidence="2 3">D216</strain>
    </source>
</reference>
<dbReference type="Pfam" id="PF00106">
    <property type="entry name" value="adh_short"/>
    <property type="match status" value="1"/>
</dbReference>
<dbReference type="InterPro" id="IPR002347">
    <property type="entry name" value="SDR_fam"/>
</dbReference>